<comment type="caution">
    <text evidence="13">The sequence shown here is derived from an EMBL/GenBank/DDBJ whole genome shotgun (WGS) entry which is preliminary data.</text>
</comment>
<dbReference type="Pfam" id="PF00136">
    <property type="entry name" value="DNA_pol_B"/>
    <property type="match status" value="1"/>
</dbReference>
<evidence type="ECO:0000256" key="5">
    <source>
        <dbReference type="ARBA" id="ARBA00022769"/>
    </source>
</evidence>
<dbReference type="SUPFAM" id="SSF53098">
    <property type="entry name" value="Ribonuclease H-like"/>
    <property type="match status" value="1"/>
</dbReference>
<evidence type="ECO:0000256" key="7">
    <source>
        <dbReference type="ARBA" id="ARBA00023125"/>
    </source>
</evidence>
<feature type="region of interest" description="Disordered" evidence="10">
    <location>
        <begin position="1596"/>
        <end position="1622"/>
    </location>
</feature>
<sequence length="1622" mass="185452">MENQLHTLYPEHCVQQDGSYGERYGLDFPRLYRETGLVPLYFASVRCSDCLDATDKSCLAVYAYDLYFGKRKTILVYPIIYPVIVPSDTLDSFDSPSLSWVKSNVLTWPPKTGSFFNGETKLWIDGSVLAFHSKRNYGRFCSQAPHALTYNRWMFFEGNAQALINGLFCSNVYLVNGNEPTNTLRPSDFTFDARLDENVIAGCLDSIIIPAIKREAAFDIETVVFENNLDPDLVCNRYEAQRNASLSAVLTQKEKCCLDPQLLPKIGVENNIALSMKEITSISLVVRNYGGARKTMSVFYNSKRCQGPLAIGEDEDIAVDPERVDFIACRSEYEVLVQFTAALRDVDVLYVYNQDFDMYVIEKRIGFYSDRNQSLCCQTHKTEPKTRELPKHQWNSFMSKDPELWKPVSKYSHDVLLDDYSKMLDAVSQEALRLGPLPKGAPFYTESILRQPRNVGVWENKIRPLIRDFRKRSQKVQHTRFFGFNCDVIDLHKVTNQPHITRQAKKRKLDLVASVVIQSHRPTKDKRKVCKLKDIHKDNMDSSFLRGGTSLYRYLIYNLVDSLLLTRMAKALRPVQDYIYRLRATLNIDIMCHGRGNMYFNGFVQSTKAVEMPLLKSKLDGNITAYVPNDLHLCAIPIEHRQTHGKSAASFVGGYVSQPFRHLFYAGPAQSMEAALDFASLYPSNMIDVNVSPEAVVGSDPTFRKYAADYVVYDWSKVSSDLNVYTLVLKVNRSDPRNPVLVKHRTYTNNSLERYLRLRKEHKALLQVEKDKRDYHEKQQSEMKICANSHFGVAPLLCQRMITALGRKKIRAVNDYLKEFSFEDDTQACSFSNYGDTDSTMFYTSGSGADKAPLSQSRFDDPNAAHKSMAAYIRNKVRYESKQIYGFLEFAKRKLFDAMMCDMLYVGSSGDTVPLDRVEGRVCEMSGFPLWVFKDPQTGVELNATAAYVRSMITKLEFENAASIGLHLQKKMYILLTHEVDSDAYFITTKIKRQGVMAKKTTAKGATSAVSEDFENVILRGGCVVLNPLDVEALVVRSWDKIERGQKILYMDRDPEFDADGVCLNYSEIRMAVHTVTSVRVYSKRLGTLDERTTLLIDAAAEDGNKERRVIVHMSNGFCLNHFFSWENTVYRSLAYVHLSCFRAFHTAAGFLEWTSLVDYNYIKHTPPELLQKKRRIGVGADKGGKVSSVILSRRHMKNLTSLKQNRWPKFWEKQDPSVAFWDNQPFDPCVSVLYRDFYGAQKTLTEAAEVTLPSTVQNPFSKERRNFRYHHGVLKDYLDKTLVNPNAKYLTHVIIEALCFKTRFPSEGFRLGDMCEKMRRQLEATYRKINGFIEEGDAVFREMRRSVPVEFNPDRRSEESYTLLRFFKVVTKQTPDKVPRLKEGGFTLPDCFYDRRAIDFESFASRWFLAAWDAVKKHPEVFGLVAEGSSAASGLHRLYTTPQEFSNLLPPDERDKTVIVRVCSDTDDVDLIRAARDIYIAEVFMKLRSGRRAPRRLNPVQQTVNRFWGPRDTGAICAPPKEATKDQLEDWLKGCLTLGPNSSAHCVACHDYWTSVDCQNYISTEYVPVDGECKVLRRKRKVVCVLEAALETTEEEKATKKSKTKHKHDGYEGNVPGGLEL</sequence>
<name>A0A444V835_ACIRT</name>
<dbReference type="PANTHER" id="PTHR10322:SF23">
    <property type="entry name" value="DNA POLYMERASE DELTA CATALYTIC SUBUNIT"/>
    <property type="match status" value="1"/>
</dbReference>
<protein>
    <recommendedName>
        <fullName evidence="8">DNA polymerase delta catalytic subunit</fullName>
        <ecNumber evidence="2">2.7.7.7</ecNumber>
    </recommendedName>
</protein>
<dbReference type="InterPro" id="IPR023211">
    <property type="entry name" value="DNA_pol_palm_dom_sf"/>
</dbReference>
<dbReference type="InterPro" id="IPR050240">
    <property type="entry name" value="DNA_pol_type-B"/>
</dbReference>
<evidence type="ECO:0000256" key="2">
    <source>
        <dbReference type="ARBA" id="ARBA00012417"/>
    </source>
</evidence>
<feature type="domain" description="DNA-directed DNA polymerase family B multifunctional" evidence="11">
    <location>
        <begin position="629"/>
        <end position="851"/>
    </location>
</feature>
<keyword evidence="6" id="KW-0239">DNA-directed DNA polymerase</keyword>
<dbReference type="EMBL" id="SCEB01001571">
    <property type="protein sequence ID" value="RXM96545.1"/>
    <property type="molecule type" value="Genomic_DNA"/>
</dbReference>
<dbReference type="PANTHER" id="PTHR10322">
    <property type="entry name" value="DNA POLYMERASE CATALYTIC SUBUNIT"/>
    <property type="match status" value="1"/>
</dbReference>
<dbReference type="Gene3D" id="3.30.420.10">
    <property type="entry name" value="Ribonuclease H-like superfamily/Ribonuclease H"/>
    <property type="match status" value="1"/>
</dbReference>
<organism evidence="13 14">
    <name type="scientific">Acipenser ruthenus</name>
    <name type="common">Sterlet sturgeon</name>
    <dbReference type="NCBI Taxonomy" id="7906"/>
    <lineage>
        <taxon>Eukaryota</taxon>
        <taxon>Metazoa</taxon>
        <taxon>Chordata</taxon>
        <taxon>Craniata</taxon>
        <taxon>Vertebrata</taxon>
        <taxon>Euteleostomi</taxon>
        <taxon>Actinopterygii</taxon>
        <taxon>Chondrostei</taxon>
        <taxon>Acipenseriformes</taxon>
        <taxon>Acipenseridae</taxon>
        <taxon>Acipenser</taxon>
    </lineage>
</organism>
<evidence type="ECO:0000256" key="4">
    <source>
        <dbReference type="ARBA" id="ARBA00022695"/>
    </source>
</evidence>
<dbReference type="SMART" id="SM00486">
    <property type="entry name" value="POLBc"/>
    <property type="match status" value="1"/>
</dbReference>
<gene>
    <name evidence="13" type="ORF">EOD39_15531</name>
</gene>
<dbReference type="GO" id="GO:0031981">
    <property type="term" value="C:nuclear lumen"/>
    <property type="evidence" value="ECO:0007669"/>
    <property type="project" value="UniProtKB-ARBA"/>
</dbReference>
<keyword evidence="3" id="KW-0808">Transferase</keyword>
<dbReference type="EC" id="2.7.7.7" evidence="2"/>
<accession>A0A444V835</accession>
<dbReference type="SUPFAM" id="SSF56672">
    <property type="entry name" value="DNA/RNA polymerases"/>
    <property type="match status" value="1"/>
</dbReference>
<evidence type="ECO:0000256" key="9">
    <source>
        <dbReference type="ARBA" id="ARBA00049244"/>
    </source>
</evidence>
<evidence type="ECO:0000259" key="11">
    <source>
        <dbReference type="Pfam" id="PF00136"/>
    </source>
</evidence>
<dbReference type="InterPro" id="IPR036397">
    <property type="entry name" value="RNaseH_sf"/>
</dbReference>
<feature type="domain" description="DNA-directed DNA polymerase family B exonuclease" evidence="12">
    <location>
        <begin position="277"/>
        <end position="388"/>
    </location>
</feature>
<keyword evidence="14" id="KW-1185">Reference proteome</keyword>
<dbReference type="GO" id="GO:0000166">
    <property type="term" value="F:nucleotide binding"/>
    <property type="evidence" value="ECO:0007669"/>
    <property type="project" value="InterPro"/>
</dbReference>
<keyword evidence="5" id="KW-0228">DNA excision</keyword>
<dbReference type="GO" id="GO:0006281">
    <property type="term" value="P:DNA repair"/>
    <property type="evidence" value="ECO:0007669"/>
    <property type="project" value="UniProtKB-KW"/>
</dbReference>
<evidence type="ECO:0000259" key="12">
    <source>
        <dbReference type="Pfam" id="PF03104"/>
    </source>
</evidence>
<evidence type="ECO:0000256" key="8">
    <source>
        <dbReference type="ARBA" id="ARBA00024411"/>
    </source>
</evidence>
<dbReference type="GO" id="GO:0003887">
    <property type="term" value="F:DNA-directed DNA polymerase activity"/>
    <property type="evidence" value="ECO:0007669"/>
    <property type="project" value="UniProtKB-KW"/>
</dbReference>
<evidence type="ECO:0000256" key="3">
    <source>
        <dbReference type="ARBA" id="ARBA00022679"/>
    </source>
</evidence>
<reference evidence="13 14" key="1">
    <citation type="submission" date="2019-01" db="EMBL/GenBank/DDBJ databases">
        <title>Draft Genome and Complete Hox-Cluster Characterization of the Sterlet Sturgeon (Acipenser ruthenus).</title>
        <authorList>
            <person name="Wei Q."/>
        </authorList>
    </citation>
    <scope>NUCLEOTIDE SEQUENCE [LARGE SCALE GENOMIC DNA]</scope>
    <source>
        <strain evidence="13">WHYD16114868_AA</strain>
        <tissue evidence="13">Blood</tissue>
    </source>
</reference>
<dbReference type="Gene3D" id="3.90.1600.10">
    <property type="entry name" value="Palm domain of DNA polymerase"/>
    <property type="match status" value="1"/>
</dbReference>
<dbReference type="Pfam" id="PF03104">
    <property type="entry name" value="DNA_pol_B_exo1"/>
    <property type="match status" value="1"/>
</dbReference>
<dbReference type="InterPro" id="IPR043502">
    <property type="entry name" value="DNA/RNA_pol_sf"/>
</dbReference>
<dbReference type="InterPro" id="IPR006134">
    <property type="entry name" value="DNA-dir_DNA_pol_B_multi_dom"/>
</dbReference>
<evidence type="ECO:0000256" key="1">
    <source>
        <dbReference type="ARBA" id="ARBA00005755"/>
    </source>
</evidence>
<dbReference type="InterPro" id="IPR006133">
    <property type="entry name" value="DNA-dir_DNA_pol_B_exonuc"/>
</dbReference>
<proteinExistence type="inferred from homology"/>
<dbReference type="InterPro" id="IPR012337">
    <property type="entry name" value="RNaseH-like_sf"/>
</dbReference>
<comment type="similarity">
    <text evidence="1">Belongs to the DNA polymerase type-B family.</text>
</comment>
<evidence type="ECO:0000256" key="6">
    <source>
        <dbReference type="ARBA" id="ARBA00022932"/>
    </source>
</evidence>
<keyword evidence="4" id="KW-0548">Nucleotidyltransferase</keyword>
<dbReference type="InterPro" id="IPR006172">
    <property type="entry name" value="DNA-dir_DNA_pol_B"/>
</dbReference>
<evidence type="ECO:0000313" key="13">
    <source>
        <dbReference type="EMBL" id="RXM96545.1"/>
    </source>
</evidence>
<keyword evidence="7" id="KW-0238">DNA-binding</keyword>
<evidence type="ECO:0000256" key="10">
    <source>
        <dbReference type="SAM" id="MobiDB-lite"/>
    </source>
</evidence>
<dbReference type="GO" id="GO:0003677">
    <property type="term" value="F:DNA binding"/>
    <property type="evidence" value="ECO:0007669"/>
    <property type="project" value="UniProtKB-KW"/>
</dbReference>
<evidence type="ECO:0000313" key="14">
    <source>
        <dbReference type="Proteomes" id="UP000289886"/>
    </source>
</evidence>
<dbReference type="Proteomes" id="UP000289886">
    <property type="component" value="Unassembled WGS sequence"/>
</dbReference>
<comment type="catalytic activity">
    <reaction evidence="9">
        <text>DNA(n) + a 2'-deoxyribonucleoside 5'-triphosphate = DNA(n+1) + diphosphate</text>
        <dbReference type="Rhea" id="RHEA:22508"/>
        <dbReference type="Rhea" id="RHEA-COMP:17339"/>
        <dbReference type="Rhea" id="RHEA-COMP:17340"/>
        <dbReference type="ChEBI" id="CHEBI:33019"/>
        <dbReference type="ChEBI" id="CHEBI:61560"/>
        <dbReference type="ChEBI" id="CHEBI:173112"/>
        <dbReference type="EC" id="2.7.7.7"/>
    </reaction>
</comment>